<keyword evidence="4 7" id="KW-0808">Transferase</keyword>
<keyword evidence="6" id="KW-0012">Acyltransferase</keyword>
<dbReference type="Pfam" id="PF03279">
    <property type="entry name" value="Lip_A_acyltrans"/>
    <property type="match status" value="1"/>
</dbReference>
<dbReference type="OrthoDB" id="9801955at2"/>
<dbReference type="GO" id="GO:0005886">
    <property type="term" value="C:plasma membrane"/>
    <property type="evidence" value="ECO:0007669"/>
    <property type="project" value="UniProtKB-SubCell"/>
</dbReference>
<comment type="subcellular location">
    <subcellularLocation>
        <location evidence="1">Cell inner membrane</location>
    </subcellularLocation>
</comment>
<organism evidence="7 8">
    <name type="scientific">Cecembia rubra</name>
    <dbReference type="NCBI Taxonomy" id="1485585"/>
    <lineage>
        <taxon>Bacteria</taxon>
        <taxon>Pseudomonadati</taxon>
        <taxon>Bacteroidota</taxon>
        <taxon>Cytophagia</taxon>
        <taxon>Cytophagales</taxon>
        <taxon>Cyclobacteriaceae</taxon>
        <taxon>Cecembia</taxon>
    </lineage>
</organism>
<dbReference type="GO" id="GO:0009247">
    <property type="term" value="P:glycolipid biosynthetic process"/>
    <property type="evidence" value="ECO:0007669"/>
    <property type="project" value="UniProtKB-ARBA"/>
</dbReference>
<evidence type="ECO:0000256" key="2">
    <source>
        <dbReference type="ARBA" id="ARBA00022475"/>
    </source>
</evidence>
<gene>
    <name evidence="7" type="ORF">CLV48_103221</name>
</gene>
<dbReference type="PANTHER" id="PTHR30606:SF10">
    <property type="entry name" value="PHOSPHATIDYLINOSITOL MANNOSIDE ACYLTRANSFERASE"/>
    <property type="match status" value="1"/>
</dbReference>
<evidence type="ECO:0000313" key="8">
    <source>
        <dbReference type="Proteomes" id="UP000240708"/>
    </source>
</evidence>
<dbReference type="Proteomes" id="UP000240708">
    <property type="component" value="Unassembled WGS sequence"/>
</dbReference>
<comment type="caution">
    <text evidence="7">The sequence shown here is derived from an EMBL/GenBank/DDBJ whole genome shotgun (WGS) entry which is preliminary data.</text>
</comment>
<proteinExistence type="predicted"/>
<name>A0A2P8E896_9BACT</name>
<keyword evidence="2" id="KW-1003">Cell membrane</keyword>
<reference evidence="7 8" key="1">
    <citation type="submission" date="2018-03" db="EMBL/GenBank/DDBJ databases">
        <title>Genomic Encyclopedia of Archaeal and Bacterial Type Strains, Phase II (KMG-II): from individual species to whole genera.</title>
        <authorList>
            <person name="Goeker M."/>
        </authorList>
    </citation>
    <scope>NUCLEOTIDE SEQUENCE [LARGE SCALE GENOMIC DNA]</scope>
    <source>
        <strain evidence="7 8">DSM 28057</strain>
    </source>
</reference>
<evidence type="ECO:0000256" key="4">
    <source>
        <dbReference type="ARBA" id="ARBA00022679"/>
    </source>
</evidence>
<evidence type="ECO:0000256" key="3">
    <source>
        <dbReference type="ARBA" id="ARBA00022519"/>
    </source>
</evidence>
<dbReference type="EMBL" id="PYGF01000003">
    <property type="protein sequence ID" value="PSL05706.1"/>
    <property type="molecule type" value="Genomic_DNA"/>
</dbReference>
<dbReference type="InterPro" id="IPR004960">
    <property type="entry name" value="LipA_acyltrans"/>
</dbReference>
<keyword evidence="3" id="KW-0997">Cell inner membrane</keyword>
<sequence length="282" mass="33813">MFLFRLLSHLPLSVLYAFTDILYLFGYHVLKYRQKVILSNLKHAFPEKSTEERKQIAKKFFRNLTDSFAETIRLFTMDKNEIKQRFRIEHPEIIKERLDNGEIVLGLTAHFFHWEGQVLAFKAQVDSRLETVYTKVNNAFFENLMRNIRGRFGGYLVEKSEFTRHYLKERNTVRLIGLAADQRPGNRDIRYWTEFMHRETAFYEGPEKMAKRYGHTAVFAKVTKPKRGHYVYSYQLLDAPPYDGRTEHSITDKFIRLTEENIRTEPALYLWSHNRWKWKKGE</sequence>
<evidence type="ECO:0000256" key="5">
    <source>
        <dbReference type="ARBA" id="ARBA00023136"/>
    </source>
</evidence>
<dbReference type="PANTHER" id="PTHR30606">
    <property type="entry name" value="LIPID A BIOSYNTHESIS LAUROYL ACYLTRANSFERASE"/>
    <property type="match status" value="1"/>
</dbReference>
<evidence type="ECO:0000313" key="7">
    <source>
        <dbReference type="EMBL" id="PSL05706.1"/>
    </source>
</evidence>
<dbReference type="AlphaFoldDB" id="A0A2P8E896"/>
<protein>
    <submittedName>
        <fullName evidence="7">KDO2-lipid IV(A) lauroyltransferase</fullName>
    </submittedName>
</protein>
<keyword evidence="5" id="KW-0472">Membrane</keyword>
<dbReference type="GO" id="GO:0016746">
    <property type="term" value="F:acyltransferase activity"/>
    <property type="evidence" value="ECO:0007669"/>
    <property type="project" value="UniProtKB-KW"/>
</dbReference>
<dbReference type="CDD" id="cd07984">
    <property type="entry name" value="LPLAT_LABLAT-like"/>
    <property type="match status" value="1"/>
</dbReference>
<dbReference type="RefSeq" id="WP_106566752.1">
    <property type="nucleotide sequence ID" value="NZ_JAUVYL010000005.1"/>
</dbReference>
<accession>A0A2P8E896</accession>
<keyword evidence="8" id="KW-1185">Reference proteome</keyword>
<evidence type="ECO:0000256" key="1">
    <source>
        <dbReference type="ARBA" id="ARBA00004533"/>
    </source>
</evidence>
<evidence type="ECO:0000256" key="6">
    <source>
        <dbReference type="ARBA" id="ARBA00023315"/>
    </source>
</evidence>